<reference evidence="1" key="1">
    <citation type="submission" date="2017-04" db="EMBL/GenBank/DDBJ databases">
        <title>Genome deletions in a multicellular cyanobacterial endosymbiont for morphological adaptation in marine diatoms.</title>
        <authorList>
            <person name="Wang Y."/>
            <person name="Gao H."/>
            <person name="Li R."/>
            <person name="Xu X."/>
        </authorList>
    </citation>
    <scope>NUCLEOTIDE SEQUENCE</scope>
    <source>
        <strain evidence="1">FACHB 800</strain>
    </source>
</reference>
<organism evidence="1 2">
    <name type="scientific">Richelia sinica FACHB-800</name>
    <dbReference type="NCBI Taxonomy" id="1357546"/>
    <lineage>
        <taxon>Bacteria</taxon>
        <taxon>Bacillati</taxon>
        <taxon>Cyanobacteriota</taxon>
        <taxon>Cyanophyceae</taxon>
        <taxon>Nostocales</taxon>
        <taxon>Nostocaceae</taxon>
        <taxon>Richelia</taxon>
    </lineage>
</organism>
<dbReference type="EMBL" id="CP021056">
    <property type="protein sequence ID" value="QXE25762.1"/>
    <property type="molecule type" value="Genomic_DNA"/>
</dbReference>
<sequence>MNLFFGIAALIKHKEPKIHSLSASNTFAKSLFSQE</sequence>
<gene>
    <name evidence="1" type="ORF">B6N60_04482</name>
</gene>
<evidence type="ECO:0000313" key="2">
    <source>
        <dbReference type="Proteomes" id="UP000683511"/>
    </source>
</evidence>
<proteinExistence type="predicted"/>
<evidence type="ECO:0000313" key="1">
    <source>
        <dbReference type="EMBL" id="QXE25762.1"/>
    </source>
</evidence>
<dbReference type="Proteomes" id="UP000683511">
    <property type="component" value="Chromosome"/>
</dbReference>
<dbReference type="AlphaFoldDB" id="A0A975TBP5"/>
<name>A0A975TBP5_9NOST</name>
<keyword evidence="2" id="KW-1185">Reference proteome</keyword>
<accession>A0A975TBP5</accession>
<dbReference type="KEGG" id="rsin:B6N60_04482"/>
<protein>
    <submittedName>
        <fullName evidence="1">Uncharacterized protein</fullName>
    </submittedName>
</protein>